<keyword evidence="2" id="KW-1185">Reference proteome</keyword>
<evidence type="ECO:0008006" key="3">
    <source>
        <dbReference type="Google" id="ProtNLM"/>
    </source>
</evidence>
<name>A0A3Q7HPG4_SOLLC</name>
<protein>
    <recommendedName>
        <fullName evidence="3">Reverse transcriptase Ty1/copia-type domain-containing protein</fullName>
    </recommendedName>
</protein>
<dbReference type="Gramene" id="Solyc08g067763.1.1">
    <property type="protein sequence ID" value="Solyc08g067763.1.1"/>
    <property type="gene ID" value="Solyc08g067763.1"/>
</dbReference>
<dbReference type="InParanoid" id="A0A3Q7HPG4"/>
<evidence type="ECO:0000313" key="2">
    <source>
        <dbReference type="Proteomes" id="UP000004994"/>
    </source>
</evidence>
<dbReference type="SUPFAM" id="SSF56672">
    <property type="entry name" value="DNA/RNA polymerases"/>
    <property type="match status" value="1"/>
</dbReference>
<reference evidence="1" key="1">
    <citation type="journal article" date="2012" name="Nature">
        <title>The tomato genome sequence provides insights into fleshy fruit evolution.</title>
        <authorList>
            <consortium name="Tomato Genome Consortium"/>
        </authorList>
    </citation>
    <scope>NUCLEOTIDE SEQUENCE [LARGE SCALE GENOMIC DNA]</scope>
    <source>
        <strain evidence="1">cv. Heinz 1706</strain>
    </source>
</reference>
<evidence type="ECO:0000313" key="1">
    <source>
        <dbReference type="EnsemblPlants" id="Solyc08g067763.1.1"/>
    </source>
</evidence>
<dbReference type="CDD" id="cd09272">
    <property type="entry name" value="RNase_HI_RT_Ty1"/>
    <property type="match status" value="1"/>
</dbReference>
<dbReference type="STRING" id="4081.A0A3Q7HPG4"/>
<organism evidence="1">
    <name type="scientific">Solanum lycopersicum</name>
    <name type="common">Tomato</name>
    <name type="synonym">Lycopersicon esculentum</name>
    <dbReference type="NCBI Taxonomy" id="4081"/>
    <lineage>
        <taxon>Eukaryota</taxon>
        <taxon>Viridiplantae</taxon>
        <taxon>Streptophyta</taxon>
        <taxon>Embryophyta</taxon>
        <taxon>Tracheophyta</taxon>
        <taxon>Spermatophyta</taxon>
        <taxon>Magnoliopsida</taxon>
        <taxon>eudicotyledons</taxon>
        <taxon>Gunneridae</taxon>
        <taxon>Pentapetalae</taxon>
        <taxon>asterids</taxon>
        <taxon>lamiids</taxon>
        <taxon>Solanales</taxon>
        <taxon>Solanaceae</taxon>
        <taxon>Solanoideae</taxon>
        <taxon>Solaneae</taxon>
        <taxon>Solanum</taxon>
        <taxon>Solanum subgen. Lycopersicon</taxon>
    </lineage>
</organism>
<proteinExistence type="predicted"/>
<dbReference type="PANTHER" id="PTHR11439:SF492">
    <property type="entry name" value="REVERSE TRANSCRIPTASE TY1_COPIA-TYPE DOMAIN-CONTAINING PROTEIN"/>
    <property type="match status" value="1"/>
</dbReference>
<accession>A0A3Q7HPG4</accession>
<dbReference type="Proteomes" id="UP000004994">
    <property type="component" value="Chromosome 8"/>
</dbReference>
<dbReference type="InterPro" id="IPR043502">
    <property type="entry name" value="DNA/RNA_pol_sf"/>
</dbReference>
<reference evidence="1" key="2">
    <citation type="submission" date="2019-01" db="UniProtKB">
        <authorList>
            <consortium name="EnsemblPlants"/>
        </authorList>
    </citation>
    <scope>IDENTIFICATION</scope>
    <source>
        <strain evidence="1">cv. Heinz 1706</strain>
    </source>
</reference>
<dbReference type="PANTHER" id="PTHR11439">
    <property type="entry name" value="GAG-POL-RELATED RETROTRANSPOSON"/>
    <property type="match status" value="1"/>
</dbReference>
<dbReference type="AlphaFoldDB" id="A0A3Q7HPG4"/>
<dbReference type="EnsemblPlants" id="Solyc08g067763.1.1">
    <property type="protein sequence ID" value="Solyc08g067763.1.1"/>
    <property type="gene ID" value="Solyc08g067763.1"/>
</dbReference>
<sequence length="349" mass="38764">MVAADGSTDTCGSPLDISDNSLTDCDTEAHDDNAGIATDNADSEAHYDDITINDPIVAEVAEVPTTSIRRTSRKITEPIWMKDYIKGKQSSTRHPIANSLNYDKITSGYKAFVTRSSEDIEPKFSHQAYVLELVSEAGLTGAKPSITPIESNLRLTLVEYDQANGYTDYVKLQDVTAYQRVIGKLLYVTITRPDVSYTVQVLSQFMQAPKRSHWDAAMRVIKYLKGTVGQGIWLQSKPANELTCWCDSDWAACPNTRRSIPGYVVKFGESLVSWKSKKQQTVSRSSAEAEYRSMASAVSEVTWLLGLFTDLGGCIPPPVPCRSTQESQIHYLTVYPARRTIYALINLTY</sequence>